<evidence type="ECO:0000313" key="2">
    <source>
        <dbReference type="Proteomes" id="UP000887116"/>
    </source>
</evidence>
<feature type="non-terminal residue" evidence="1">
    <location>
        <position position="1"/>
    </location>
</feature>
<reference evidence="1" key="1">
    <citation type="submission" date="2020-07" db="EMBL/GenBank/DDBJ databases">
        <title>Multicomponent nature underlies the extraordinary mechanical properties of spider dragline silk.</title>
        <authorList>
            <person name="Kono N."/>
            <person name="Nakamura H."/>
            <person name="Mori M."/>
            <person name="Yoshida Y."/>
            <person name="Ohtoshi R."/>
            <person name="Malay A.D."/>
            <person name="Moran D.A.P."/>
            <person name="Tomita M."/>
            <person name="Numata K."/>
            <person name="Arakawa K."/>
        </authorList>
    </citation>
    <scope>NUCLEOTIDE SEQUENCE</scope>
</reference>
<comment type="caution">
    <text evidence="1">The sequence shown here is derived from an EMBL/GenBank/DDBJ whole genome shotgun (WGS) entry which is preliminary data.</text>
</comment>
<keyword evidence="2" id="KW-1185">Reference proteome</keyword>
<dbReference type="AlphaFoldDB" id="A0A8X6IPN7"/>
<proteinExistence type="predicted"/>
<organism evidence="1 2">
    <name type="scientific">Trichonephila clavata</name>
    <name type="common">Joro spider</name>
    <name type="synonym">Nephila clavata</name>
    <dbReference type="NCBI Taxonomy" id="2740835"/>
    <lineage>
        <taxon>Eukaryota</taxon>
        <taxon>Metazoa</taxon>
        <taxon>Ecdysozoa</taxon>
        <taxon>Arthropoda</taxon>
        <taxon>Chelicerata</taxon>
        <taxon>Arachnida</taxon>
        <taxon>Araneae</taxon>
        <taxon>Araneomorphae</taxon>
        <taxon>Entelegynae</taxon>
        <taxon>Araneoidea</taxon>
        <taxon>Nephilidae</taxon>
        <taxon>Trichonephila</taxon>
    </lineage>
</organism>
<dbReference type="Proteomes" id="UP000887116">
    <property type="component" value="Unassembled WGS sequence"/>
</dbReference>
<accession>A0A8X6IPN7</accession>
<name>A0A8X6IPN7_TRICU</name>
<sequence>IAVIRRDNDKSEMQSTEIPFGLYHNGSEITIRRHLQVEDLLIEVQSIEGLHKRYSAHFNRS</sequence>
<protein>
    <submittedName>
        <fullName evidence="1">Uncharacterized protein</fullName>
    </submittedName>
</protein>
<evidence type="ECO:0000313" key="1">
    <source>
        <dbReference type="EMBL" id="GFQ80940.1"/>
    </source>
</evidence>
<gene>
    <name evidence="1" type="ORF">TNCT_554401</name>
</gene>
<dbReference type="EMBL" id="BMAO01032251">
    <property type="protein sequence ID" value="GFQ80940.1"/>
    <property type="molecule type" value="Genomic_DNA"/>
</dbReference>